<evidence type="ECO:0000259" key="3">
    <source>
        <dbReference type="Pfam" id="PF16344"/>
    </source>
</evidence>
<dbReference type="PIRSF" id="PIRSF018266">
    <property type="entry name" value="FecR"/>
    <property type="match status" value="1"/>
</dbReference>
<protein>
    <submittedName>
        <fullName evidence="4">DUF4974 domain-containing protein</fullName>
    </submittedName>
</protein>
<dbReference type="Proteomes" id="UP000291117">
    <property type="component" value="Unassembled WGS sequence"/>
</dbReference>
<dbReference type="Pfam" id="PF04773">
    <property type="entry name" value="FecR"/>
    <property type="match status" value="1"/>
</dbReference>
<evidence type="ECO:0000313" key="5">
    <source>
        <dbReference type="Proteomes" id="UP000291117"/>
    </source>
</evidence>
<dbReference type="Pfam" id="PF16344">
    <property type="entry name" value="FecR_C"/>
    <property type="match status" value="1"/>
</dbReference>
<keyword evidence="1" id="KW-0472">Membrane</keyword>
<accession>A0A4R0NC38</accession>
<dbReference type="Gene3D" id="3.55.50.30">
    <property type="match status" value="1"/>
</dbReference>
<dbReference type="InterPro" id="IPR012373">
    <property type="entry name" value="Ferrdict_sens_TM"/>
</dbReference>
<evidence type="ECO:0000256" key="1">
    <source>
        <dbReference type="SAM" id="Phobius"/>
    </source>
</evidence>
<feature type="transmembrane region" description="Helical" evidence="1">
    <location>
        <begin position="75"/>
        <end position="93"/>
    </location>
</feature>
<dbReference type="AlphaFoldDB" id="A0A4R0NC38"/>
<dbReference type="OrthoDB" id="1099963at2"/>
<reference evidence="4 5" key="1">
    <citation type="submission" date="2019-02" db="EMBL/GenBank/DDBJ databases">
        <title>Pedobacter sp. RP-3-8 sp. nov., isolated from Arctic soil.</title>
        <authorList>
            <person name="Dahal R.H."/>
        </authorList>
    </citation>
    <scope>NUCLEOTIDE SEQUENCE [LARGE SCALE GENOMIC DNA]</scope>
    <source>
        <strain evidence="4 5">RP-3-8</strain>
    </source>
</reference>
<proteinExistence type="predicted"/>
<gene>
    <name evidence="4" type="ORF">EZ444_07765</name>
</gene>
<name>A0A4R0NC38_9SPHI</name>
<feature type="domain" description="Protein FecR C-terminal" evidence="3">
    <location>
        <begin position="307"/>
        <end position="373"/>
    </location>
</feature>
<sequence length="378" mass="42258">MSKRIQKKSASALLAKFKANQCTPEEIAWLESWYMNWNAENEPELSELELKAVEIEMSEALGLTKRDTLKLWPKIAIAASVLFFLSVAFYFFYLQPKAEQKLSHITDVSPGGNRAVLILADGSKIDLEDAKSGALAKEGNVLIKKSKDGQLIYDLSGTAATKGSEITYNTIETPRSGTYQVILPDGSSVWLNAASKLKFPTRFAGNERKVEIKGEAYFEVAKNPVKPFRVLSDHQLIEVLGTHFNVNNYTDEPFVKTTLVEGSIKVSSKGSSKIIRPGEQSIIGSGDKIEVVSVNTEQVVAWKNGLFSFKRADLETVMRQISRWYNVDVTYEGEVPEISFTGKIYRNVNLQEALKSIGYIGIKYRIENNKVIIEPEKQ</sequence>
<organism evidence="4 5">
    <name type="scientific">Pedobacter hiemivivus</name>
    <dbReference type="NCBI Taxonomy" id="2530454"/>
    <lineage>
        <taxon>Bacteria</taxon>
        <taxon>Pseudomonadati</taxon>
        <taxon>Bacteroidota</taxon>
        <taxon>Sphingobacteriia</taxon>
        <taxon>Sphingobacteriales</taxon>
        <taxon>Sphingobacteriaceae</taxon>
        <taxon>Pedobacter</taxon>
    </lineage>
</organism>
<keyword evidence="1" id="KW-0812">Transmembrane</keyword>
<dbReference type="GO" id="GO:0016989">
    <property type="term" value="F:sigma factor antagonist activity"/>
    <property type="evidence" value="ECO:0007669"/>
    <property type="project" value="TreeGrafter"/>
</dbReference>
<dbReference type="PANTHER" id="PTHR30273:SF2">
    <property type="entry name" value="PROTEIN FECR"/>
    <property type="match status" value="1"/>
</dbReference>
<evidence type="ECO:0000259" key="2">
    <source>
        <dbReference type="Pfam" id="PF04773"/>
    </source>
</evidence>
<comment type="caution">
    <text evidence="4">The sequence shown here is derived from an EMBL/GenBank/DDBJ whole genome shotgun (WGS) entry which is preliminary data.</text>
</comment>
<dbReference type="InterPro" id="IPR006860">
    <property type="entry name" value="FecR"/>
</dbReference>
<dbReference type="Gene3D" id="2.60.120.1440">
    <property type="match status" value="1"/>
</dbReference>
<keyword evidence="5" id="KW-1185">Reference proteome</keyword>
<dbReference type="RefSeq" id="WP_131608156.1">
    <property type="nucleotide sequence ID" value="NZ_SJSM01000003.1"/>
</dbReference>
<evidence type="ECO:0000313" key="4">
    <source>
        <dbReference type="EMBL" id="TCC97798.1"/>
    </source>
</evidence>
<feature type="domain" description="FecR protein" evidence="2">
    <location>
        <begin position="170"/>
        <end position="264"/>
    </location>
</feature>
<dbReference type="InterPro" id="IPR032508">
    <property type="entry name" value="FecR_C"/>
</dbReference>
<keyword evidence="1" id="KW-1133">Transmembrane helix</keyword>
<dbReference type="EMBL" id="SJSM01000003">
    <property type="protein sequence ID" value="TCC97798.1"/>
    <property type="molecule type" value="Genomic_DNA"/>
</dbReference>
<dbReference type="PANTHER" id="PTHR30273">
    <property type="entry name" value="PERIPLASMIC SIGNAL SENSOR AND SIGMA FACTOR ACTIVATOR FECR-RELATED"/>
    <property type="match status" value="1"/>
</dbReference>